<keyword evidence="8" id="KW-1185">Reference proteome</keyword>
<evidence type="ECO:0000256" key="3">
    <source>
        <dbReference type="ARBA" id="ARBA00023027"/>
    </source>
</evidence>
<dbReference type="InterPro" id="IPR036291">
    <property type="entry name" value="NAD(P)-bd_dom_sf"/>
</dbReference>
<dbReference type="InterPro" id="IPR029753">
    <property type="entry name" value="D-isomer_DH_CS"/>
</dbReference>
<name>A0A926ILI1_9FIRM</name>
<dbReference type="Pfam" id="PF00389">
    <property type="entry name" value="2-Hacid_dh"/>
    <property type="match status" value="1"/>
</dbReference>
<feature type="domain" description="D-isomer specific 2-hydroxyacid dehydrogenase NAD-binding" evidence="6">
    <location>
        <begin position="112"/>
        <end position="286"/>
    </location>
</feature>
<dbReference type="Pfam" id="PF02826">
    <property type="entry name" value="2-Hacid_dh_C"/>
    <property type="match status" value="1"/>
</dbReference>
<feature type="domain" description="D-isomer specific 2-hydroxyacid dehydrogenase catalytic" evidence="5">
    <location>
        <begin position="4"/>
        <end position="314"/>
    </location>
</feature>
<dbReference type="PROSITE" id="PS00670">
    <property type="entry name" value="D_2_HYDROXYACID_DH_2"/>
    <property type="match status" value="1"/>
</dbReference>
<accession>A0A926ILI1</accession>
<reference evidence="7" key="1">
    <citation type="submission" date="2020-08" db="EMBL/GenBank/DDBJ databases">
        <title>Genome public.</title>
        <authorList>
            <person name="Liu C."/>
            <person name="Sun Q."/>
        </authorList>
    </citation>
    <scope>NUCLEOTIDE SEQUENCE</scope>
    <source>
        <strain evidence="7">BX21</strain>
    </source>
</reference>
<dbReference type="AlphaFoldDB" id="A0A926ILI1"/>
<dbReference type="SUPFAM" id="SSF51735">
    <property type="entry name" value="NAD(P)-binding Rossmann-fold domains"/>
    <property type="match status" value="1"/>
</dbReference>
<evidence type="ECO:0000259" key="6">
    <source>
        <dbReference type="Pfam" id="PF02826"/>
    </source>
</evidence>
<comment type="caution">
    <text evidence="7">The sequence shown here is derived from an EMBL/GenBank/DDBJ whole genome shotgun (WGS) entry which is preliminary data.</text>
</comment>
<keyword evidence="3" id="KW-0520">NAD</keyword>
<dbReference type="PANTHER" id="PTHR43761:SF1">
    <property type="entry name" value="D-ISOMER SPECIFIC 2-HYDROXYACID DEHYDROGENASE CATALYTIC DOMAIN-CONTAINING PROTEIN-RELATED"/>
    <property type="match status" value="1"/>
</dbReference>
<dbReference type="SUPFAM" id="SSF52283">
    <property type="entry name" value="Formate/glycerate dehydrogenase catalytic domain-like"/>
    <property type="match status" value="1"/>
</dbReference>
<dbReference type="Gene3D" id="3.40.50.720">
    <property type="entry name" value="NAD(P)-binding Rossmann-like Domain"/>
    <property type="match status" value="2"/>
</dbReference>
<evidence type="ECO:0000256" key="4">
    <source>
        <dbReference type="RuleBase" id="RU003719"/>
    </source>
</evidence>
<dbReference type="EMBL" id="JACRTG010000034">
    <property type="protein sequence ID" value="MBC8589395.1"/>
    <property type="molecule type" value="Genomic_DNA"/>
</dbReference>
<evidence type="ECO:0000313" key="8">
    <source>
        <dbReference type="Proteomes" id="UP000601171"/>
    </source>
</evidence>
<dbReference type="PROSITE" id="PS00065">
    <property type="entry name" value="D_2_HYDROXYACID_DH_1"/>
    <property type="match status" value="1"/>
</dbReference>
<protein>
    <submittedName>
        <fullName evidence="7">Hydroxyacid dehydrogenase</fullName>
    </submittedName>
</protein>
<dbReference type="PROSITE" id="PS00671">
    <property type="entry name" value="D_2_HYDROXYACID_DH_3"/>
    <property type="match status" value="1"/>
</dbReference>
<proteinExistence type="inferred from homology"/>
<dbReference type="GO" id="GO:0051287">
    <property type="term" value="F:NAD binding"/>
    <property type="evidence" value="ECO:0007669"/>
    <property type="project" value="InterPro"/>
</dbReference>
<dbReference type="Proteomes" id="UP000601171">
    <property type="component" value="Unassembled WGS sequence"/>
</dbReference>
<organism evidence="7 8">
    <name type="scientific">Paratissierella segnis</name>
    <dbReference type="NCBI Taxonomy" id="2763679"/>
    <lineage>
        <taxon>Bacteria</taxon>
        <taxon>Bacillati</taxon>
        <taxon>Bacillota</taxon>
        <taxon>Tissierellia</taxon>
        <taxon>Tissierellales</taxon>
        <taxon>Tissierellaceae</taxon>
        <taxon>Paratissierella</taxon>
    </lineage>
</organism>
<dbReference type="InterPro" id="IPR050418">
    <property type="entry name" value="D-iso_2-hydroxyacid_DH_PdxB"/>
</dbReference>
<evidence type="ECO:0000259" key="5">
    <source>
        <dbReference type="Pfam" id="PF00389"/>
    </source>
</evidence>
<dbReference type="FunFam" id="3.40.50.720:FF:000203">
    <property type="entry name" value="D-3-phosphoglycerate dehydrogenase (SerA)"/>
    <property type="match status" value="1"/>
</dbReference>
<dbReference type="InterPro" id="IPR006139">
    <property type="entry name" value="D-isomer_2_OHA_DH_cat_dom"/>
</dbReference>
<evidence type="ECO:0000313" key="7">
    <source>
        <dbReference type="EMBL" id="MBC8589395.1"/>
    </source>
</evidence>
<evidence type="ECO:0000256" key="1">
    <source>
        <dbReference type="ARBA" id="ARBA00005854"/>
    </source>
</evidence>
<dbReference type="GO" id="GO:0016616">
    <property type="term" value="F:oxidoreductase activity, acting on the CH-OH group of donors, NAD or NADP as acceptor"/>
    <property type="evidence" value="ECO:0007669"/>
    <property type="project" value="InterPro"/>
</dbReference>
<dbReference type="InterPro" id="IPR029752">
    <property type="entry name" value="D-isomer_DH_CS1"/>
</dbReference>
<evidence type="ECO:0000256" key="2">
    <source>
        <dbReference type="ARBA" id="ARBA00023002"/>
    </source>
</evidence>
<sequence>MKIVVLEPLEIPEKDIRSIAKKTVNGEHELILYNDKTADVEVLKDRVKDANVLVIANMLLKGEVINSAEKLKMISIAFTGVDHVDLKVCREKNILVSNAAGYSTNSVAELAFGLIISLLRNIVVLDEVTRNGGTKDGYGQNDLYGKTLGVIGTGAIGKKVAEIGLAFGCHVIAFNRSENKDLISKGVKYVDLEDIFKESDIVTIHLPLTDSTRGIVNNDRLNLMKKNSILINTARGPLVDNEALANILHEGKISGAGIDVFDMEPPLPFEYSLLKENRVILTPHIGFATEEAMIRRAKIVFENISGWIEGNPQNVI</sequence>
<dbReference type="RefSeq" id="WP_262430864.1">
    <property type="nucleotide sequence ID" value="NZ_JACRTG010000034.1"/>
</dbReference>
<dbReference type="InterPro" id="IPR006140">
    <property type="entry name" value="D-isomer_DH_NAD-bd"/>
</dbReference>
<comment type="similarity">
    <text evidence="1 4">Belongs to the D-isomer specific 2-hydroxyacid dehydrogenase family.</text>
</comment>
<dbReference type="PANTHER" id="PTHR43761">
    <property type="entry name" value="D-ISOMER SPECIFIC 2-HYDROXYACID DEHYDROGENASE FAMILY PROTEIN (AFU_ORTHOLOGUE AFUA_1G13630)"/>
    <property type="match status" value="1"/>
</dbReference>
<keyword evidence="2 4" id="KW-0560">Oxidoreductase</keyword>
<gene>
    <name evidence="7" type="ORF">H8707_14360</name>
</gene>